<gene>
    <name evidence="1" type="ORF">BSTOLATCC_MIC9591</name>
</gene>
<dbReference type="EMBL" id="CAJZBQ010000011">
    <property type="protein sequence ID" value="CAG9313787.1"/>
    <property type="molecule type" value="Genomic_DNA"/>
</dbReference>
<name>A0AAU9IH45_9CILI</name>
<proteinExistence type="predicted"/>
<sequence>MEENITSEAQLEFNNENAKRLIYQVAEFSASSLDNLLEIAKTTAENIEETGNSQQEAGEILAFKQKIKGLEENLADLKMRIKADLYSIQDSLKKAEISANEIAEPNEKADEEIEKLQKLIILGNINKTKIKNKIWQVGEEISGIEKKMFTLARQKGLSITEEENID</sequence>
<reference evidence="1" key="1">
    <citation type="submission" date="2021-09" db="EMBL/GenBank/DDBJ databases">
        <authorList>
            <consortium name="AG Swart"/>
            <person name="Singh M."/>
            <person name="Singh A."/>
            <person name="Seah K."/>
            <person name="Emmerich C."/>
        </authorList>
    </citation>
    <scope>NUCLEOTIDE SEQUENCE</scope>
    <source>
        <strain evidence="1">ATCC30299</strain>
    </source>
</reference>
<protein>
    <submittedName>
        <fullName evidence="1">Uncharacterized protein</fullName>
    </submittedName>
</protein>
<dbReference type="Proteomes" id="UP001162131">
    <property type="component" value="Unassembled WGS sequence"/>
</dbReference>
<keyword evidence="2" id="KW-1185">Reference proteome</keyword>
<accession>A0AAU9IH45</accession>
<comment type="caution">
    <text evidence="1">The sequence shown here is derived from an EMBL/GenBank/DDBJ whole genome shotgun (WGS) entry which is preliminary data.</text>
</comment>
<organism evidence="1 2">
    <name type="scientific">Blepharisma stoltei</name>
    <dbReference type="NCBI Taxonomy" id="1481888"/>
    <lineage>
        <taxon>Eukaryota</taxon>
        <taxon>Sar</taxon>
        <taxon>Alveolata</taxon>
        <taxon>Ciliophora</taxon>
        <taxon>Postciliodesmatophora</taxon>
        <taxon>Heterotrichea</taxon>
        <taxon>Heterotrichida</taxon>
        <taxon>Blepharismidae</taxon>
        <taxon>Blepharisma</taxon>
    </lineage>
</organism>
<evidence type="ECO:0000313" key="1">
    <source>
        <dbReference type="EMBL" id="CAG9313787.1"/>
    </source>
</evidence>
<dbReference type="AlphaFoldDB" id="A0AAU9IH45"/>
<evidence type="ECO:0000313" key="2">
    <source>
        <dbReference type="Proteomes" id="UP001162131"/>
    </source>
</evidence>